<dbReference type="Proteomes" id="UP000199013">
    <property type="component" value="Unassembled WGS sequence"/>
</dbReference>
<dbReference type="EMBL" id="FLUV01002303">
    <property type="protein sequence ID" value="SBW28133.1"/>
    <property type="molecule type" value="Genomic_DNA"/>
</dbReference>
<gene>
    <name evidence="1" type="ORF">FDG2_5544</name>
</gene>
<proteinExistence type="predicted"/>
<reference evidence="2" key="1">
    <citation type="submission" date="2016-02" db="EMBL/GenBank/DDBJ databases">
        <authorList>
            <person name="Wibberg D."/>
        </authorList>
    </citation>
    <scope>NUCLEOTIDE SEQUENCE [LARGE SCALE GENOMIC DNA]</scope>
</reference>
<evidence type="ECO:0000313" key="2">
    <source>
        <dbReference type="Proteomes" id="UP000199013"/>
    </source>
</evidence>
<keyword evidence="2" id="KW-1185">Reference proteome</keyword>
<name>A0A1C3PE64_9ACTN</name>
<accession>A0A1C3PE64</accession>
<evidence type="ECO:0000313" key="1">
    <source>
        <dbReference type="EMBL" id="SBW28133.1"/>
    </source>
</evidence>
<protein>
    <submittedName>
        <fullName evidence="1">Uncharacterized protein</fullName>
    </submittedName>
</protein>
<sequence length="108" mass="11745">MVEVGHTTEDIRASPRYPADAQEPALYISVLAAVATGEAKWGIEMGLEHLNRLRRARALIERTNNLDVTDTRLLLFSATGFTDDLRAAAAGSGPGIVLVDLHRLYEGD</sequence>
<organism evidence="1 2">
    <name type="scientific">Candidatus Protofrankia californiensis</name>
    <dbReference type="NCBI Taxonomy" id="1839754"/>
    <lineage>
        <taxon>Bacteria</taxon>
        <taxon>Bacillati</taxon>
        <taxon>Actinomycetota</taxon>
        <taxon>Actinomycetes</taxon>
        <taxon>Frankiales</taxon>
        <taxon>Frankiaceae</taxon>
        <taxon>Protofrankia</taxon>
    </lineage>
</organism>
<dbReference type="AlphaFoldDB" id="A0A1C3PE64"/>